<sequence length="799" mass="88509">MSGLPEWKLQLLERRRKEEEDNRRQNEEQRERLSKMPTWKREIIERRRAKEGSSGTSFSEAAGNWDGSQLHNVSFCSQAASTFHSNNAEPESLVLQEKIGPVHQNPFIKLEKQRKESFEGDTASRVRQVTDLHAQMPGVRTTKAENIIIIESDPCIFQQHSAPLKEDAKCKSAEALNELMTVHESNTKPDILAADMLAIKSSLSRSVEDLNSFKGQEDLPVRGHPRRGTVSKLLSKFGQEKSKWIRPVRSLSTENIVDKAEPRDSFKNSFEASSSPNSGDLFLFQEDGSATKWKPSIMARPLNLSNTQSLGLSMASPPFDREKAQEVPKHAVETFHNQFKAKEPLPGLESSCKSMTCPTPNPLWHKESSRHFEATDENHLEQESTQGKTTDTRAIFVPCLNQTISDSISRRDCFEIQPAPLPDFSLLADDDLQGKALANLRLQSKSSSVIIPHRQPAPPLRPQLSPSHGEEASCLYKSSASCCLPPSSSCLSAGSAAALSYTENRQQLVENALNASWEGAQALNGRAQSACDLVERQEETASVDSQSLQDSANMSRLYNLKPALVPGKMSPLTPEEGRLSPFSIRAASSLFSQADRPMVSLLPPDQGIQPAKDLSMSRMGNVVSLGRGLSRLESPVVPSSPELVGKVTHPAMQRRSGNTITVNPRKGPPAGTRTSPTRAENGCLETDTTANTDTSKAALVKKRYPTVEEIQVLGGYLSLERSCLAKNDPNRKKLKISFSESRLESTYEYPSESSLLEEYGPPEEVETPAQLQTEEEEEEEETLHIMRTKTLIVDESCRR</sequence>
<keyword evidence="4" id="KW-0009">Actin-binding</keyword>
<evidence type="ECO:0000256" key="5">
    <source>
        <dbReference type="SAM" id="MobiDB-lite"/>
    </source>
</evidence>
<feature type="domain" description="Phostensin/Taperin PP1-binding" evidence="6">
    <location>
        <begin position="649"/>
        <end position="756"/>
    </location>
</feature>
<dbReference type="AlphaFoldDB" id="A0A6P8NN19"/>
<keyword evidence="3" id="KW-0597">Phosphoprotein</keyword>
<feature type="compositionally biased region" description="Low complexity" evidence="5">
    <location>
        <begin position="747"/>
        <end position="759"/>
    </location>
</feature>
<dbReference type="GO" id="GO:0003779">
    <property type="term" value="F:actin binding"/>
    <property type="evidence" value="ECO:0007669"/>
    <property type="project" value="UniProtKB-KW"/>
</dbReference>
<dbReference type="Proteomes" id="UP000515159">
    <property type="component" value="Chromosome 12"/>
</dbReference>
<keyword evidence="8" id="KW-1185">Reference proteome</keyword>
<evidence type="ECO:0000313" key="8">
    <source>
        <dbReference type="Proteomes" id="UP000515159"/>
    </source>
</evidence>
<evidence type="ECO:0000313" key="9">
    <source>
        <dbReference type="RefSeq" id="XP_033772024.1"/>
    </source>
</evidence>
<reference evidence="9" key="1">
    <citation type="submission" date="2025-08" db="UniProtKB">
        <authorList>
            <consortium name="RefSeq"/>
        </authorList>
    </citation>
    <scope>IDENTIFICATION</scope>
</reference>
<feature type="region of interest" description="Disordered" evidence="5">
    <location>
        <begin position="1"/>
        <end position="39"/>
    </location>
</feature>
<dbReference type="CTD" id="170954"/>
<evidence type="ECO:0000256" key="4">
    <source>
        <dbReference type="ARBA" id="ARBA00023203"/>
    </source>
</evidence>
<proteinExistence type="predicted"/>
<feature type="domain" description="Phostensin/Taperin N-terminal" evidence="7">
    <location>
        <begin position="86"/>
        <end position="121"/>
    </location>
</feature>
<feature type="region of interest" description="Disordered" evidence="5">
    <location>
        <begin position="747"/>
        <end position="784"/>
    </location>
</feature>
<dbReference type="Pfam" id="PF13916">
    <property type="entry name" value="Phostensin_N"/>
    <property type="match status" value="2"/>
</dbReference>
<protein>
    <submittedName>
        <fullName evidence="9">Phostensin</fullName>
    </submittedName>
</protein>
<dbReference type="InterPro" id="IPR026671">
    <property type="entry name" value="PPP1R18/Tprn"/>
</dbReference>
<feature type="region of interest" description="Disordered" evidence="5">
    <location>
        <begin position="657"/>
        <end position="681"/>
    </location>
</feature>
<comment type="subcellular location">
    <subcellularLocation>
        <location evidence="1">Cytoplasm</location>
    </subcellularLocation>
</comment>
<evidence type="ECO:0000256" key="3">
    <source>
        <dbReference type="ARBA" id="ARBA00022553"/>
    </source>
</evidence>
<evidence type="ECO:0000259" key="7">
    <source>
        <dbReference type="Pfam" id="PF13916"/>
    </source>
</evidence>
<dbReference type="OrthoDB" id="9945184at2759"/>
<dbReference type="InterPro" id="IPR025907">
    <property type="entry name" value="Phostensin/Taperin_PP1-bd_dom"/>
</dbReference>
<dbReference type="FunCoup" id="A0A6P8NN19">
    <property type="interactions" value="251"/>
</dbReference>
<dbReference type="PANTHER" id="PTHR21685:SF0">
    <property type="entry name" value="PHOSTENSIN"/>
    <property type="match status" value="1"/>
</dbReference>
<feature type="region of interest" description="Disordered" evidence="5">
    <location>
        <begin position="45"/>
        <end position="64"/>
    </location>
</feature>
<dbReference type="InterPro" id="IPR025903">
    <property type="entry name" value="Phostensin/Taperin_N_dom"/>
</dbReference>
<name>A0A6P8NN19_GEOSA</name>
<evidence type="ECO:0000256" key="1">
    <source>
        <dbReference type="ARBA" id="ARBA00004496"/>
    </source>
</evidence>
<dbReference type="KEGG" id="gsh:117346483"/>
<dbReference type="GO" id="GO:0005737">
    <property type="term" value="C:cytoplasm"/>
    <property type="evidence" value="ECO:0007669"/>
    <property type="project" value="UniProtKB-SubCell"/>
</dbReference>
<keyword evidence="2" id="KW-0963">Cytoplasm</keyword>
<dbReference type="Pfam" id="PF13914">
    <property type="entry name" value="Phostensin"/>
    <property type="match status" value="1"/>
</dbReference>
<gene>
    <name evidence="9" type="primary">PPP1R18</name>
</gene>
<dbReference type="PANTHER" id="PTHR21685">
    <property type="entry name" value="TON-B BOX DOMAIN"/>
    <property type="match status" value="1"/>
</dbReference>
<dbReference type="GO" id="GO:0019902">
    <property type="term" value="F:phosphatase binding"/>
    <property type="evidence" value="ECO:0007669"/>
    <property type="project" value="InterPro"/>
</dbReference>
<evidence type="ECO:0000259" key="6">
    <source>
        <dbReference type="Pfam" id="PF13914"/>
    </source>
</evidence>
<dbReference type="RefSeq" id="XP_033772024.1">
    <property type="nucleotide sequence ID" value="XM_033916133.1"/>
</dbReference>
<dbReference type="GeneID" id="117346483"/>
<feature type="compositionally biased region" description="Basic and acidic residues" evidence="5">
    <location>
        <begin position="11"/>
        <end position="39"/>
    </location>
</feature>
<organism evidence="8 9">
    <name type="scientific">Geotrypetes seraphini</name>
    <name type="common">Gaboon caecilian</name>
    <name type="synonym">Caecilia seraphini</name>
    <dbReference type="NCBI Taxonomy" id="260995"/>
    <lineage>
        <taxon>Eukaryota</taxon>
        <taxon>Metazoa</taxon>
        <taxon>Chordata</taxon>
        <taxon>Craniata</taxon>
        <taxon>Vertebrata</taxon>
        <taxon>Euteleostomi</taxon>
        <taxon>Amphibia</taxon>
        <taxon>Gymnophiona</taxon>
        <taxon>Geotrypetes</taxon>
    </lineage>
</organism>
<dbReference type="InParanoid" id="A0A6P8NN19"/>
<feature type="domain" description="Phostensin/Taperin N-terminal" evidence="7">
    <location>
        <begin position="29"/>
        <end position="65"/>
    </location>
</feature>
<accession>A0A6P8NN19</accession>
<evidence type="ECO:0000256" key="2">
    <source>
        <dbReference type="ARBA" id="ARBA00022490"/>
    </source>
</evidence>